<dbReference type="OrthoDB" id="364553at2759"/>
<feature type="region of interest" description="Disordered" evidence="2">
    <location>
        <begin position="651"/>
        <end position="690"/>
    </location>
</feature>
<feature type="coiled-coil region" evidence="1">
    <location>
        <begin position="414"/>
        <end position="443"/>
    </location>
</feature>
<dbReference type="RefSeq" id="XP_028535226.1">
    <property type="nucleotide sequence ID" value="XM_028679520.1"/>
</dbReference>
<dbReference type="KEGG" id="prel:PRELSG_1444000"/>
<reference evidence="3 4" key="1">
    <citation type="submission" date="2015-04" db="EMBL/GenBank/DDBJ databases">
        <authorList>
            <consortium name="Pathogen Informatics"/>
        </authorList>
    </citation>
    <scope>NUCLEOTIDE SEQUENCE [LARGE SCALE GENOMIC DNA]</scope>
    <source>
        <strain evidence="3 4">SGS1</strain>
    </source>
</reference>
<sequence length="1147" mass="138472">MDKLENAYISNFIIGQELIIDKLLFEKNYLNNKRKNKVKNGDKLNYYLNEKFNIFLGYDNFMRTVFKKKKILKDDKLKKKEKGYDKCKKKNDSCYKNSKEHIEESNKIIKLIEEKKNVHNKNIIDNNYEQSSSTNAKENTNRIEKRSSKTKKEHINDVLTLKEDNYDKGMSNIKNKERQYITNKGENNNKLEIIDNNKNKLEGKNYIKLYNNDNIMKEKKNEIMTFQSDNIQKDLMDYNNYVNISDLKNDKNEISDYFQEISSLSPSSSYSDASEISNISPDMLCFEKQFKYIYDMYKQNDKNVFLFYNPPVCKCINKTLKEKYFRNLNIKYPCLFNCSFNNENRDIKKIEESNKEDNKNENKIFAYSEIASDAVEIKLYAKAFFEFYFFEKYFNNRKYDNVLNFYDNFDDNIIKECKEKKEKAEIENEIKKIDEQKKDMYKSYENDEANIDTKSNKTNDNINEIKDTSYFPFNIEEMLKLYFDKCLYKIIKRKSKTCDNNTCCGLLYIPYSYIVVILNRKVENLTYACNNLNIPSNTDIYYNNKKNVITVCTKNSEHEFFCYYCLKQNSYVKNILIYDVYFEGFIPFFKPILNLKNKKNQEKILNYINYNKNMNLSIVFFLTNSTKCEKKNLSDCSSYFKSKSYSNIMNEKKKKTEKEKENEDENENKNEREKIEEEKKETKKENDTEETKMKENFGKYFYDEETLKKKYDEIKSMKLRICRIYNINHRNEYKSINSQKKYLNLNNENEDDDIENYFSNICNGNEVINNMNIKMVVDKIIKIVNKKDNICNEKCIYNNYNNSNMKNKEVQIYLCESINSFGFDRRPLCVKKREVILSSYVHFHKIISNYFMYKNSKCLDNIIKNELNEDVFKKEIMKSQILKWEDNIEKSQIKQTENDLSSILFKDENFTSENIENENSNVANSNTYSDKKERFAWKIFSEEKNKNKNKCVDYIFNDTFFIFNDNSDLYTNEEYKKNKLENLSKVNENNRNKIIRNPNNYIWDKICTNFLQSLFNIYVCSYLMKQNNYSLYEIEKKKRNFFKKFPYEKKLSIIKKYYYYLFNIYKNRFDINLNKEEENTIHKNNWINEDSYLLNNNSKKRKNEENINKNDIKKFFYDKDEYITKFTNNNNDNDNKNCHIDKKVKKI</sequence>
<keyword evidence="4" id="KW-1185">Reference proteome</keyword>
<accession>A0A1J1HF76</accession>
<feature type="compositionally biased region" description="Polar residues" evidence="2">
    <location>
        <begin position="125"/>
        <end position="138"/>
    </location>
</feature>
<dbReference type="OMA" id="NIYVCSY"/>
<protein>
    <submittedName>
        <fullName evidence="3">Uncharacterized protein</fullName>
    </submittedName>
</protein>
<evidence type="ECO:0000256" key="2">
    <source>
        <dbReference type="SAM" id="MobiDB-lite"/>
    </source>
</evidence>
<dbReference type="Proteomes" id="UP000220158">
    <property type="component" value="Chromosome 14"/>
</dbReference>
<organism evidence="3 4">
    <name type="scientific">Plasmodium relictum</name>
    <dbReference type="NCBI Taxonomy" id="85471"/>
    <lineage>
        <taxon>Eukaryota</taxon>
        <taxon>Sar</taxon>
        <taxon>Alveolata</taxon>
        <taxon>Apicomplexa</taxon>
        <taxon>Aconoidasida</taxon>
        <taxon>Haemosporida</taxon>
        <taxon>Plasmodiidae</taxon>
        <taxon>Plasmodium</taxon>
        <taxon>Plasmodium (Haemamoeba)</taxon>
    </lineage>
</organism>
<dbReference type="GO" id="GO:0042393">
    <property type="term" value="F:histone binding"/>
    <property type="evidence" value="ECO:0007669"/>
    <property type="project" value="TreeGrafter"/>
</dbReference>
<feature type="region of interest" description="Disordered" evidence="2">
    <location>
        <begin position="125"/>
        <end position="151"/>
    </location>
</feature>
<dbReference type="VEuPathDB" id="PlasmoDB:PRELSG_1444000"/>
<gene>
    <name evidence="3" type="ORF">PRELSG_1444000</name>
</gene>
<dbReference type="PANTHER" id="PTHR14296">
    <property type="entry name" value="REMODELING AND SPACING FACTOR 1"/>
    <property type="match status" value="1"/>
</dbReference>
<dbReference type="EMBL" id="LN835309">
    <property type="protein sequence ID" value="CRH02706.1"/>
    <property type="molecule type" value="Genomic_DNA"/>
</dbReference>
<name>A0A1J1HF76_PLARL</name>
<evidence type="ECO:0000313" key="3">
    <source>
        <dbReference type="EMBL" id="CRH02706.1"/>
    </source>
</evidence>
<dbReference type="InterPro" id="IPR028938">
    <property type="entry name" value="Rsf1-like"/>
</dbReference>
<keyword evidence="1" id="KW-0175">Coiled coil</keyword>
<evidence type="ECO:0000256" key="1">
    <source>
        <dbReference type="SAM" id="Coils"/>
    </source>
</evidence>
<dbReference type="AlphaFoldDB" id="A0A1J1HF76"/>
<evidence type="ECO:0000313" key="4">
    <source>
        <dbReference type="Proteomes" id="UP000220158"/>
    </source>
</evidence>
<dbReference type="PANTHER" id="PTHR14296:SF16">
    <property type="entry name" value="REMODELING AND SPACING FACTOR 1"/>
    <property type="match status" value="1"/>
</dbReference>
<proteinExistence type="predicted"/>
<dbReference type="GeneID" id="39738872"/>
<dbReference type="GO" id="GO:0045892">
    <property type="term" value="P:negative regulation of DNA-templated transcription"/>
    <property type="evidence" value="ECO:0007669"/>
    <property type="project" value="TreeGrafter"/>
</dbReference>
<dbReference type="GO" id="GO:0031213">
    <property type="term" value="C:RSF complex"/>
    <property type="evidence" value="ECO:0007669"/>
    <property type="project" value="InterPro"/>
</dbReference>